<dbReference type="EMBL" id="BAABLO010000011">
    <property type="protein sequence ID" value="GAA4726541.1"/>
    <property type="molecule type" value="Genomic_DNA"/>
</dbReference>
<evidence type="ECO:0000313" key="2">
    <source>
        <dbReference type="Proteomes" id="UP001500556"/>
    </source>
</evidence>
<accession>A0ABP8YDV0</accession>
<sequence>MSAHLAPLRWRGDQGWAEGKIARVWDSVGSGGISNPLVLIEQITYLILLLRRLDLRTLAAK</sequence>
<proteinExistence type="predicted"/>
<reference evidence="2" key="1">
    <citation type="journal article" date="2019" name="Int. J. Syst. Evol. Microbiol.">
        <title>The Global Catalogue of Microorganisms (GCM) 10K type strain sequencing project: providing services to taxonomists for standard genome sequencing and annotation.</title>
        <authorList>
            <consortium name="The Broad Institute Genomics Platform"/>
            <consortium name="The Broad Institute Genome Sequencing Center for Infectious Disease"/>
            <person name="Wu L."/>
            <person name="Ma J."/>
        </authorList>
    </citation>
    <scope>NUCLEOTIDE SEQUENCE [LARGE SCALE GENOMIC DNA]</scope>
    <source>
        <strain evidence="2">JCM 18961</strain>
    </source>
</reference>
<evidence type="ECO:0008006" key="3">
    <source>
        <dbReference type="Google" id="ProtNLM"/>
    </source>
</evidence>
<protein>
    <recommendedName>
        <fullName evidence="3">Site-specific DNA-methyltransferase (adenine-specific)</fullName>
    </recommendedName>
</protein>
<gene>
    <name evidence="1" type="ORF">GCM10025782_26150</name>
</gene>
<keyword evidence="2" id="KW-1185">Reference proteome</keyword>
<dbReference type="Proteomes" id="UP001500556">
    <property type="component" value="Unassembled WGS sequence"/>
</dbReference>
<name>A0ABP8YDV0_9MICO</name>
<organism evidence="1 2">
    <name type="scientific">Pedococcus ginsenosidimutans</name>
    <dbReference type="NCBI Taxonomy" id="490570"/>
    <lineage>
        <taxon>Bacteria</taxon>
        <taxon>Bacillati</taxon>
        <taxon>Actinomycetota</taxon>
        <taxon>Actinomycetes</taxon>
        <taxon>Micrococcales</taxon>
        <taxon>Intrasporangiaceae</taxon>
        <taxon>Pedococcus</taxon>
    </lineage>
</organism>
<comment type="caution">
    <text evidence="1">The sequence shown here is derived from an EMBL/GenBank/DDBJ whole genome shotgun (WGS) entry which is preliminary data.</text>
</comment>
<dbReference type="RefSeq" id="WP_345503908.1">
    <property type="nucleotide sequence ID" value="NZ_BAABLO010000011.1"/>
</dbReference>
<evidence type="ECO:0000313" key="1">
    <source>
        <dbReference type="EMBL" id="GAA4726541.1"/>
    </source>
</evidence>